<gene>
    <name evidence="7" type="ORF">OQ273_05235</name>
</gene>
<evidence type="ECO:0000256" key="4">
    <source>
        <dbReference type="ARBA" id="ARBA00022643"/>
    </source>
</evidence>
<keyword evidence="8" id="KW-1185">Reference proteome</keyword>
<dbReference type="CDD" id="cd02136">
    <property type="entry name" value="PnbA_NfnB-like"/>
    <property type="match status" value="1"/>
</dbReference>
<reference evidence="7" key="1">
    <citation type="submission" date="2022-11" db="EMBL/GenBank/DDBJ databases">
        <title>Draft genome sequence of Hoeflea poritis E7-10 and Hoeflea prorocentri PM5-8, separated from scleractinian coral Porites lutea and marine dinoflagellate.</title>
        <authorList>
            <person name="Zhang G."/>
            <person name="Wei Q."/>
            <person name="Cai L."/>
        </authorList>
    </citation>
    <scope>NUCLEOTIDE SEQUENCE</scope>
    <source>
        <strain evidence="7">PM5-8</strain>
    </source>
</reference>
<protein>
    <submittedName>
        <fullName evidence="7">Nitroreductase</fullName>
    </submittedName>
</protein>
<dbReference type="Pfam" id="PF00881">
    <property type="entry name" value="Nitroreductase"/>
    <property type="match status" value="1"/>
</dbReference>
<proteinExistence type="inferred from homology"/>
<evidence type="ECO:0000313" key="7">
    <source>
        <dbReference type="EMBL" id="MDA5397973.1"/>
    </source>
</evidence>
<dbReference type="InterPro" id="IPR000415">
    <property type="entry name" value="Nitroreductase-like"/>
</dbReference>
<dbReference type="AlphaFoldDB" id="A0A9X3ZGR5"/>
<keyword evidence="5" id="KW-0560">Oxidoreductase</keyword>
<evidence type="ECO:0000256" key="5">
    <source>
        <dbReference type="ARBA" id="ARBA00023002"/>
    </source>
</evidence>
<evidence type="ECO:0000256" key="2">
    <source>
        <dbReference type="ARBA" id="ARBA00007118"/>
    </source>
</evidence>
<accession>A0A9X3ZGR5</accession>
<evidence type="ECO:0000313" key="8">
    <source>
        <dbReference type="Proteomes" id="UP001151234"/>
    </source>
</evidence>
<dbReference type="Proteomes" id="UP001151234">
    <property type="component" value="Unassembled WGS sequence"/>
</dbReference>
<name>A0A9X3ZGR5_9HYPH</name>
<dbReference type="InterPro" id="IPR029479">
    <property type="entry name" value="Nitroreductase"/>
</dbReference>
<comment type="cofactor">
    <cofactor evidence="1">
        <name>FMN</name>
        <dbReference type="ChEBI" id="CHEBI:58210"/>
    </cofactor>
</comment>
<dbReference type="RefSeq" id="WP_267989417.1">
    <property type="nucleotide sequence ID" value="NZ_JAPJZI010000001.1"/>
</dbReference>
<evidence type="ECO:0000256" key="3">
    <source>
        <dbReference type="ARBA" id="ARBA00022630"/>
    </source>
</evidence>
<sequence length="222" mass="24699">MNVSDALTSRIACRAFKPDPVPEETVRTILETARQAPSGGNLQPWHVYVLSGASLSGLIADVGERSIATPRGAPTQYEIYPKSLKEPYSSRRFKCGEDLYATLGISREDKAGRVAQFMRNYAFFGAPVGLFIYLDRTMGPPQWADTGIFLQSIMLLAREYGLHTCPQEAWAVWHEAVSAHLDPPDEWMLFCGMALGYMDEDAPVNTLRTERAGVSEFATFLR</sequence>
<dbReference type="SUPFAM" id="SSF55469">
    <property type="entry name" value="FMN-dependent nitroreductase-like"/>
    <property type="match status" value="1"/>
</dbReference>
<comment type="similarity">
    <text evidence="2">Belongs to the nitroreductase family.</text>
</comment>
<organism evidence="7 8">
    <name type="scientific">Hoeflea prorocentri</name>
    <dbReference type="NCBI Taxonomy" id="1922333"/>
    <lineage>
        <taxon>Bacteria</taxon>
        <taxon>Pseudomonadati</taxon>
        <taxon>Pseudomonadota</taxon>
        <taxon>Alphaproteobacteria</taxon>
        <taxon>Hyphomicrobiales</taxon>
        <taxon>Rhizobiaceae</taxon>
        <taxon>Hoeflea</taxon>
    </lineage>
</organism>
<comment type="caution">
    <text evidence="7">The sequence shown here is derived from an EMBL/GenBank/DDBJ whole genome shotgun (WGS) entry which is preliminary data.</text>
</comment>
<dbReference type="PANTHER" id="PTHR43673:SF2">
    <property type="entry name" value="NITROREDUCTASE"/>
    <property type="match status" value="1"/>
</dbReference>
<evidence type="ECO:0000259" key="6">
    <source>
        <dbReference type="Pfam" id="PF00881"/>
    </source>
</evidence>
<dbReference type="PANTHER" id="PTHR43673">
    <property type="entry name" value="NAD(P)H NITROREDUCTASE YDGI-RELATED"/>
    <property type="match status" value="1"/>
</dbReference>
<keyword evidence="3" id="KW-0285">Flavoprotein</keyword>
<feature type="domain" description="Nitroreductase" evidence="6">
    <location>
        <begin position="8"/>
        <end position="197"/>
    </location>
</feature>
<dbReference type="GO" id="GO:0016491">
    <property type="term" value="F:oxidoreductase activity"/>
    <property type="evidence" value="ECO:0007669"/>
    <property type="project" value="UniProtKB-KW"/>
</dbReference>
<dbReference type="EMBL" id="JAPJZI010000001">
    <property type="protein sequence ID" value="MDA5397973.1"/>
    <property type="molecule type" value="Genomic_DNA"/>
</dbReference>
<keyword evidence="4" id="KW-0288">FMN</keyword>
<dbReference type="Gene3D" id="3.40.109.10">
    <property type="entry name" value="NADH Oxidase"/>
    <property type="match status" value="1"/>
</dbReference>
<evidence type="ECO:0000256" key="1">
    <source>
        <dbReference type="ARBA" id="ARBA00001917"/>
    </source>
</evidence>